<protein>
    <submittedName>
        <fullName evidence="1">Uncharacterized protein</fullName>
    </submittedName>
</protein>
<dbReference type="HOGENOM" id="CLU_1318978_0_0_14"/>
<sequence length="208" mass="25041">MKKENIKINSLILEYIKKFQNNKDQEAFNHVLSKYFPATCKYAAKFLNNNVYSNLISWSFQEVESYVFLAFWKAINSYRLESESSLSFKNYLYQLVKFQTLHELKKNFNWQFISKEHQQWCRETEIEMVKNSLDIYQDLSFKEKTNKIYEFLKSKNIQYALIWDLKSRGIKKAEICKKLKISSSGLKSRWQYIKKLILGKYSSLSEIY</sequence>
<dbReference type="OrthoDB" id="396243at2"/>
<dbReference type="InterPro" id="IPR013325">
    <property type="entry name" value="RNA_pol_sigma_r2"/>
</dbReference>
<name>U5NBE9_9MOLU</name>
<dbReference type="SUPFAM" id="SSF88946">
    <property type="entry name" value="Sigma2 domain of RNA polymerase sigma factors"/>
    <property type="match status" value="1"/>
</dbReference>
<dbReference type="STRING" id="1403316.PRV_00485"/>
<keyword evidence="2" id="KW-1185">Reference proteome</keyword>
<reference evidence="1 2" key="1">
    <citation type="journal article" date="2013" name="Genome Announc.">
        <title>Genome Sequence of Mycoplasma parvum (Formerly Eperythrozoon parvum), a Diminutive Hemoplasma of the Pig.</title>
        <authorList>
            <person name="do Nascimento N.C."/>
            <person name="Dos Santos A.P."/>
            <person name="Chu Y."/>
            <person name="Guimaraes A.M."/>
            <person name="Pagliaro A."/>
            <person name="Messick J.B."/>
        </authorList>
    </citation>
    <scope>NUCLEOTIDE SEQUENCE [LARGE SCALE GENOMIC DNA]</scope>
    <source>
        <strain evidence="1 2">Indiana</strain>
    </source>
</reference>
<dbReference type="Gene3D" id="1.10.1740.10">
    <property type="match status" value="1"/>
</dbReference>
<evidence type="ECO:0000313" key="1">
    <source>
        <dbReference type="EMBL" id="AGX88866.1"/>
    </source>
</evidence>
<dbReference type="GO" id="GO:0003700">
    <property type="term" value="F:DNA-binding transcription factor activity"/>
    <property type="evidence" value="ECO:0007669"/>
    <property type="project" value="InterPro"/>
</dbReference>
<dbReference type="EMBL" id="CP006771">
    <property type="protein sequence ID" value="AGX88866.1"/>
    <property type="molecule type" value="Genomic_DNA"/>
</dbReference>
<dbReference type="Proteomes" id="UP000017119">
    <property type="component" value="Chromosome"/>
</dbReference>
<accession>U5NBE9</accession>
<evidence type="ECO:0000313" key="2">
    <source>
        <dbReference type="Proteomes" id="UP000017119"/>
    </source>
</evidence>
<proteinExistence type="predicted"/>
<dbReference type="RefSeq" id="WP_022768913.1">
    <property type="nucleotide sequence ID" value="NC_022575.1"/>
</dbReference>
<dbReference type="KEGG" id="mpv:PRV_00485"/>
<dbReference type="AlphaFoldDB" id="U5NBE9"/>
<dbReference type="GO" id="GO:0006352">
    <property type="term" value="P:DNA-templated transcription initiation"/>
    <property type="evidence" value="ECO:0007669"/>
    <property type="project" value="InterPro"/>
</dbReference>
<organism evidence="1 2">
    <name type="scientific">Mycoplasma parvum str. Indiana</name>
    <dbReference type="NCBI Taxonomy" id="1403316"/>
    <lineage>
        <taxon>Bacteria</taxon>
        <taxon>Bacillati</taxon>
        <taxon>Mycoplasmatota</taxon>
        <taxon>Mollicutes</taxon>
        <taxon>Mycoplasmataceae</taxon>
        <taxon>Mycoplasma</taxon>
    </lineage>
</organism>
<gene>
    <name evidence="1" type="ORF">PRV_00485</name>
</gene>